<dbReference type="SMART" id="SM00671">
    <property type="entry name" value="SEL1"/>
    <property type="match status" value="4"/>
</dbReference>
<dbReference type="InterPro" id="IPR011990">
    <property type="entry name" value="TPR-like_helical_dom_sf"/>
</dbReference>
<reference evidence="2 3" key="1">
    <citation type="journal article" date="2018" name="PLoS Genet.">
        <title>Population sequencing reveals clonal diversity and ancestral inbreeding in the grapevine cultivar Chardonnay.</title>
        <authorList>
            <person name="Roach M.J."/>
            <person name="Johnson D.L."/>
            <person name="Bohlmann J."/>
            <person name="van Vuuren H.J."/>
            <person name="Jones S.J."/>
            <person name="Pretorius I.S."/>
            <person name="Schmidt S.A."/>
            <person name="Borneman A.R."/>
        </authorList>
    </citation>
    <scope>NUCLEOTIDE SEQUENCE [LARGE SCALE GENOMIC DNA]</scope>
    <source>
        <strain evidence="3">cv. Chardonnay</strain>
        <tissue evidence="2">Leaf</tissue>
    </source>
</reference>
<dbReference type="CDD" id="cd09917">
    <property type="entry name" value="F-box_SF"/>
    <property type="match status" value="1"/>
</dbReference>
<dbReference type="SUPFAM" id="SSF81383">
    <property type="entry name" value="F-box domain"/>
    <property type="match status" value="1"/>
</dbReference>
<dbReference type="AlphaFoldDB" id="A0A438J5V2"/>
<proteinExistence type="predicted"/>
<accession>A0A438J5V2</accession>
<dbReference type="PANTHER" id="PTHR45088">
    <property type="entry name" value="OSJNBA0022H21.17 PROTEIN"/>
    <property type="match status" value="1"/>
</dbReference>
<protein>
    <submittedName>
        <fullName evidence="2">F-box protein</fullName>
    </submittedName>
</protein>
<feature type="domain" description="F-box" evidence="1">
    <location>
        <begin position="95"/>
        <end position="142"/>
    </location>
</feature>
<dbReference type="Proteomes" id="UP000288805">
    <property type="component" value="Unassembled WGS sequence"/>
</dbReference>
<evidence type="ECO:0000313" key="2">
    <source>
        <dbReference type="EMBL" id="RVX04335.1"/>
    </source>
</evidence>
<dbReference type="EMBL" id="QGNW01000061">
    <property type="protein sequence ID" value="RVX04335.1"/>
    <property type="molecule type" value="Genomic_DNA"/>
</dbReference>
<evidence type="ECO:0000259" key="1">
    <source>
        <dbReference type="PROSITE" id="PS50181"/>
    </source>
</evidence>
<gene>
    <name evidence="2" type="primary">VvCHDp000688_0</name>
    <name evidence="2" type="ORF">CK203_018494</name>
</gene>
<sequence>MIGSLKSPRKIKDDAASTGGLRWSYIPVRNVNEETSATPSYSGRKMKQRTWPVKSEGSRFTALRLYSGSGKKEETRLRSKRYSSITIPFRSSREETDFSKLPDDILQKIAATFTLPDLQTASLVCRSWRDSLRPLREAMLLLKWGKRFKHGHGGVRPNIQKALDSFLKGAARGSTLAMVDAGLIYWEMGKKEESIALYRKAAELGDPTAQCNLGISYLHSEPPKREEAAKWLYLSSNAGYVRAQYQLALCLHRGRGMDRNLPEALPLDAIMEFYYLKSFDNNGGKVEVSFEARDGQQDLMENDSFLAIFQTSLSS</sequence>
<dbReference type="InterPro" id="IPR006597">
    <property type="entry name" value="Sel1-like"/>
</dbReference>
<dbReference type="Pfam" id="PF08238">
    <property type="entry name" value="Sel1"/>
    <property type="match status" value="4"/>
</dbReference>
<dbReference type="PROSITE" id="PS50181">
    <property type="entry name" value="FBOX"/>
    <property type="match status" value="1"/>
</dbReference>
<dbReference type="Gene3D" id="1.25.40.10">
    <property type="entry name" value="Tetratricopeptide repeat domain"/>
    <property type="match status" value="1"/>
</dbReference>
<evidence type="ECO:0000313" key="3">
    <source>
        <dbReference type="Proteomes" id="UP000288805"/>
    </source>
</evidence>
<dbReference type="SUPFAM" id="SSF81901">
    <property type="entry name" value="HCP-like"/>
    <property type="match status" value="1"/>
</dbReference>
<dbReference type="InterPro" id="IPR036047">
    <property type="entry name" value="F-box-like_dom_sf"/>
</dbReference>
<comment type="caution">
    <text evidence="2">The sequence shown here is derived from an EMBL/GenBank/DDBJ whole genome shotgun (WGS) entry which is preliminary data.</text>
</comment>
<dbReference type="InterPro" id="IPR053301">
    <property type="entry name" value="F-box_motif"/>
</dbReference>
<dbReference type="PANTHER" id="PTHR45088:SF1">
    <property type="entry name" value="OS04G0476000 PROTEIN"/>
    <property type="match status" value="1"/>
</dbReference>
<dbReference type="Gene3D" id="1.20.1280.50">
    <property type="match status" value="1"/>
</dbReference>
<dbReference type="Pfam" id="PF00646">
    <property type="entry name" value="F-box"/>
    <property type="match status" value="1"/>
</dbReference>
<organism evidence="2 3">
    <name type="scientific">Vitis vinifera</name>
    <name type="common">Grape</name>
    <dbReference type="NCBI Taxonomy" id="29760"/>
    <lineage>
        <taxon>Eukaryota</taxon>
        <taxon>Viridiplantae</taxon>
        <taxon>Streptophyta</taxon>
        <taxon>Embryophyta</taxon>
        <taxon>Tracheophyta</taxon>
        <taxon>Spermatophyta</taxon>
        <taxon>Magnoliopsida</taxon>
        <taxon>eudicotyledons</taxon>
        <taxon>Gunneridae</taxon>
        <taxon>Pentapetalae</taxon>
        <taxon>rosids</taxon>
        <taxon>Vitales</taxon>
        <taxon>Vitaceae</taxon>
        <taxon>Viteae</taxon>
        <taxon>Vitis</taxon>
    </lineage>
</organism>
<dbReference type="InterPro" id="IPR001810">
    <property type="entry name" value="F-box_dom"/>
</dbReference>
<name>A0A438J5V2_VITVI</name>